<evidence type="ECO:0000259" key="8">
    <source>
        <dbReference type="Pfam" id="PF05189"/>
    </source>
</evidence>
<feature type="domain" description="RNA 3'-terminal phosphate cyclase insert" evidence="8">
    <location>
        <begin position="187"/>
        <end position="279"/>
    </location>
</feature>
<sequence>MQTSPHYIEIDGAMGEGGGQVLRTALSLSICTGKPFRITQIRANRKKPGLQRQHLTATRAARDISGAYIEGDEIGSMELSFIPYQVQSGHYFFSVGTAGSTMLVLQTVLYPLLLATGESHLILKGGTHNLLAPPYDFLARVFLPILNRMGAQVTVTLERYGFYPAGGGELKVHIIPAQHLKGIRLMERGHIIARQAKALITGIPDHVAQRELQRVAKKLKWSKECLHYCPLPSDQGPGNVLLLEIQSEHVTEIFTGFAQRGVRAEAVADGAIKMAKEYLAAEVPVGEHLADQLLIPLALAGEGEFTTVTPSRHTLTNIEVIQRFLSVPITQTQQKDNVWVIRAGGS</sequence>
<dbReference type="Pfam" id="PF05189">
    <property type="entry name" value="RTC_insert"/>
    <property type="match status" value="1"/>
</dbReference>
<dbReference type="InterPro" id="IPR013792">
    <property type="entry name" value="RNA3'P_cycl/enolpyr_Trfase_a/b"/>
</dbReference>
<comment type="similarity">
    <text evidence="1 5">Belongs to the RNA 3'-terminal cyclase family. Type 1 subfamily.</text>
</comment>
<evidence type="ECO:0000256" key="3">
    <source>
        <dbReference type="ARBA" id="ARBA00022741"/>
    </source>
</evidence>
<evidence type="ECO:0000256" key="5">
    <source>
        <dbReference type="HAMAP-Rule" id="MF_00200"/>
    </source>
</evidence>
<keyword evidence="10" id="KW-1185">Reference proteome</keyword>
<feature type="active site" description="Tele-AMP-histidine intermediate" evidence="5">
    <location>
        <position position="313"/>
    </location>
</feature>
<evidence type="ECO:0000313" key="10">
    <source>
        <dbReference type="Proteomes" id="UP001171945"/>
    </source>
</evidence>
<feature type="domain" description="RNA 3'-terminal phosphate cyclase" evidence="7">
    <location>
        <begin position="14"/>
        <end position="328"/>
    </location>
</feature>
<dbReference type="EMBL" id="JAUCGM010000393">
    <property type="protein sequence ID" value="MDM8562998.1"/>
    <property type="molecule type" value="Genomic_DNA"/>
</dbReference>
<dbReference type="HAMAP" id="MF_00200">
    <property type="entry name" value="RTC"/>
    <property type="match status" value="1"/>
</dbReference>
<organism evidence="9 10">
    <name type="scientific">Candidatus Marithioploca araucensis</name>
    <dbReference type="NCBI Taxonomy" id="70273"/>
    <lineage>
        <taxon>Bacteria</taxon>
        <taxon>Pseudomonadati</taxon>
        <taxon>Pseudomonadota</taxon>
        <taxon>Gammaproteobacteria</taxon>
        <taxon>Thiotrichales</taxon>
        <taxon>Thiotrichaceae</taxon>
        <taxon>Candidatus Marithioploca</taxon>
    </lineage>
</organism>
<feature type="binding site" evidence="5">
    <location>
        <position position="106"/>
    </location>
    <ligand>
        <name>ATP</name>
        <dbReference type="ChEBI" id="CHEBI:30616"/>
    </ligand>
</feature>
<dbReference type="Gene3D" id="3.65.10.20">
    <property type="entry name" value="RNA 3'-terminal phosphate cyclase domain"/>
    <property type="match status" value="1"/>
</dbReference>
<keyword evidence="2 5" id="KW-0436">Ligase</keyword>
<name>A0ABT7VTV8_9GAMM</name>
<protein>
    <recommendedName>
        <fullName evidence="5 6">RNA 3'-terminal phosphate cyclase</fullName>
        <shortName evidence="5">RNA cyclase</shortName>
        <shortName evidence="5">RNA-3'-phosphate cyclase</shortName>
        <ecNumber evidence="5 6">6.5.1.4</ecNumber>
    </recommendedName>
</protein>
<keyword evidence="5" id="KW-0963">Cytoplasm</keyword>
<keyword evidence="3 5" id="KW-0547">Nucleotide-binding</keyword>
<comment type="subcellular location">
    <subcellularLocation>
        <location evidence="5">Cytoplasm</location>
    </subcellularLocation>
</comment>
<dbReference type="InterPro" id="IPR023797">
    <property type="entry name" value="RNA3'_phos_cyclase_dom"/>
</dbReference>
<comment type="catalytic activity">
    <reaction evidence="4 5">
        <text>a 3'-end 3'-phospho-ribonucleotide-RNA + ATP = a 3'-end 2',3'-cyclophospho-ribonucleotide-RNA + AMP + diphosphate</text>
        <dbReference type="Rhea" id="RHEA:23976"/>
        <dbReference type="Rhea" id="RHEA-COMP:10463"/>
        <dbReference type="Rhea" id="RHEA-COMP:10464"/>
        <dbReference type="ChEBI" id="CHEBI:30616"/>
        <dbReference type="ChEBI" id="CHEBI:33019"/>
        <dbReference type="ChEBI" id="CHEBI:83062"/>
        <dbReference type="ChEBI" id="CHEBI:83064"/>
        <dbReference type="ChEBI" id="CHEBI:456215"/>
        <dbReference type="EC" id="6.5.1.4"/>
    </reaction>
</comment>
<proteinExistence type="inferred from homology"/>
<dbReference type="InterPro" id="IPR036553">
    <property type="entry name" value="RPTC_insert"/>
</dbReference>
<evidence type="ECO:0000259" key="7">
    <source>
        <dbReference type="Pfam" id="PF01137"/>
    </source>
</evidence>
<reference evidence="9" key="1">
    <citation type="submission" date="2023-06" db="EMBL/GenBank/DDBJ databases">
        <title>Uncultivated large filamentous bacteria from sulfidic sediments reveal new species and different genomic features in energy metabolism and defense.</title>
        <authorList>
            <person name="Fonseca A."/>
        </authorList>
    </citation>
    <scope>NUCLEOTIDE SEQUENCE</scope>
    <source>
        <strain evidence="9">HSG4</strain>
    </source>
</reference>
<evidence type="ECO:0000313" key="9">
    <source>
        <dbReference type="EMBL" id="MDM8562998.1"/>
    </source>
</evidence>
<comment type="caution">
    <text evidence="9">The sequence shown here is derived from an EMBL/GenBank/DDBJ whole genome shotgun (WGS) entry which is preliminary data.</text>
</comment>
<dbReference type="SUPFAM" id="SSF52913">
    <property type="entry name" value="RNA 3'-terminal phosphate cyclase, RPTC, insert domain"/>
    <property type="match status" value="1"/>
</dbReference>
<dbReference type="NCBIfam" id="NF003246">
    <property type="entry name" value="PRK04204.1-2"/>
    <property type="match status" value="1"/>
</dbReference>
<evidence type="ECO:0000256" key="4">
    <source>
        <dbReference type="ARBA" id="ARBA00024481"/>
    </source>
</evidence>
<comment type="function">
    <text evidence="5">Catalyzes the conversion of 3'-phosphate to a 2',3'-cyclic phosphodiester at the end of RNA. The mechanism of action of the enzyme occurs in 3 steps: (A) adenylation of the enzyme by ATP; (B) transfer of adenylate to an RNA-N3'P to produce RNA-N3'PP5'A; (C) and attack of the adjacent 2'-hydroxyl on the 3'-phosphorus in the diester linkage to produce the cyclic end product. The biological role of this enzyme is unknown but it is likely to function in some aspects of cellular RNA processing.</text>
</comment>
<dbReference type="PIRSF" id="PIRSF005378">
    <property type="entry name" value="RNA3'_term_phos_cycl_euk"/>
    <property type="match status" value="1"/>
</dbReference>
<dbReference type="PANTHER" id="PTHR11096">
    <property type="entry name" value="RNA 3' TERMINAL PHOSPHATE CYCLASE"/>
    <property type="match status" value="1"/>
</dbReference>
<dbReference type="Proteomes" id="UP001171945">
    <property type="component" value="Unassembled WGS sequence"/>
</dbReference>
<accession>A0ABT7VTV8</accession>
<dbReference type="SUPFAM" id="SSF55205">
    <property type="entry name" value="EPT/RTPC-like"/>
    <property type="match status" value="2"/>
</dbReference>
<keyword evidence="5" id="KW-0067">ATP-binding</keyword>
<dbReference type="PANTHER" id="PTHR11096:SF0">
    <property type="entry name" value="RNA 3'-TERMINAL PHOSPHATE CYCLASE"/>
    <property type="match status" value="1"/>
</dbReference>
<dbReference type="NCBIfam" id="TIGR03399">
    <property type="entry name" value="RNA_3prim_cycl"/>
    <property type="match status" value="1"/>
</dbReference>
<dbReference type="InterPro" id="IPR017770">
    <property type="entry name" value="RNA3'_term_phos_cyc_type_1"/>
</dbReference>
<evidence type="ECO:0000256" key="1">
    <source>
        <dbReference type="ARBA" id="ARBA00009206"/>
    </source>
</evidence>
<evidence type="ECO:0000256" key="6">
    <source>
        <dbReference type="NCBIfam" id="TIGR03399"/>
    </source>
</evidence>
<evidence type="ECO:0000256" key="2">
    <source>
        <dbReference type="ARBA" id="ARBA00022598"/>
    </source>
</evidence>
<dbReference type="EC" id="6.5.1.4" evidence="5 6"/>
<gene>
    <name evidence="5 9" type="primary">rtcA</name>
    <name evidence="9" type="ORF">QUF54_06560</name>
</gene>
<dbReference type="InterPro" id="IPR037136">
    <property type="entry name" value="RNA3'_phos_cyclase_dom_sf"/>
</dbReference>
<dbReference type="InterPro" id="IPR000228">
    <property type="entry name" value="RNA3'_term_phos_cyc"/>
</dbReference>
<feature type="binding site" evidence="5">
    <location>
        <begin position="288"/>
        <end position="292"/>
    </location>
    <ligand>
        <name>ATP</name>
        <dbReference type="ChEBI" id="CHEBI:30616"/>
    </ligand>
</feature>
<dbReference type="InterPro" id="IPR013791">
    <property type="entry name" value="RNA3'-term_phos_cycl_insert"/>
</dbReference>
<dbReference type="Pfam" id="PF01137">
    <property type="entry name" value="RTC"/>
    <property type="match status" value="1"/>
</dbReference>
<dbReference type="GO" id="GO:0003963">
    <property type="term" value="F:RNA-3'-phosphate cyclase activity"/>
    <property type="evidence" value="ECO:0007669"/>
    <property type="project" value="UniProtKB-EC"/>
</dbReference>
<dbReference type="NCBIfam" id="NF003247">
    <property type="entry name" value="PRK04204.1-3"/>
    <property type="match status" value="1"/>
</dbReference>
<dbReference type="Gene3D" id="3.30.360.20">
    <property type="entry name" value="RNA 3'-terminal phosphate cyclase, insert domain"/>
    <property type="match status" value="1"/>
</dbReference>